<dbReference type="RefSeq" id="XP_056559735.1">
    <property type="nucleotide sequence ID" value="XM_056693006.1"/>
</dbReference>
<dbReference type="AlphaFoldDB" id="A0A9W9VT96"/>
<evidence type="ECO:0008006" key="3">
    <source>
        <dbReference type="Google" id="ProtNLM"/>
    </source>
</evidence>
<keyword evidence="2" id="KW-1185">Reference proteome</keyword>
<sequence length="143" mass="16083">MSEMGLEASSTRFQNGDTYSLHVPGGGALSVVPGRYLPEEVHIRPWEQARNQLWRAEANNDGFGFRNASTGKLLGVNKNGDIACVASDLDDWERFKFESGDSGTIFYVIFKGYQQYLHQPAQWDSLQVTEHRSSAIQLQVEQE</sequence>
<dbReference type="InterPro" id="IPR008999">
    <property type="entry name" value="Actin-crosslinking"/>
</dbReference>
<organism evidence="1 2">
    <name type="scientific">Penicillium cataractarum</name>
    <dbReference type="NCBI Taxonomy" id="2100454"/>
    <lineage>
        <taxon>Eukaryota</taxon>
        <taxon>Fungi</taxon>
        <taxon>Dikarya</taxon>
        <taxon>Ascomycota</taxon>
        <taxon>Pezizomycotina</taxon>
        <taxon>Eurotiomycetes</taxon>
        <taxon>Eurotiomycetidae</taxon>
        <taxon>Eurotiales</taxon>
        <taxon>Aspergillaceae</taxon>
        <taxon>Penicillium</taxon>
    </lineage>
</organism>
<evidence type="ECO:0000313" key="2">
    <source>
        <dbReference type="Proteomes" id="UP001147782"/>
    </source>
</evidence>
<dbReference type="SUPFAM" id="SSF50405">
    <property type="entry name" value="Actin-crosslinking proteins"/>
    <property type="match status" value="1"/>
</dbReference>
<name>A0A9W9VT96_9EURO</name>
<evidence type="ECO:0000313" key="1">
    <source>
        <dbReference type="EMBL" id="KAJ5389007.1"/>
    </source>
</evidence>
<protein>
    <recommendedName>
        <fullName evidence="3">Ricin B lectin domain-containing protein</fullName>
    </recommendedName>
</protein>
<dbReference type="EMBL" id="JAPZBS010000001">
    <property type="protein sequence ID" value="KAJ5389007.1"/>
    <property type="molecule type" value="Genomic_DNA"/>
</dbReference>
<dbReference type="Proteomes" id="UP001147782">
    <property type="component" value="Unassembled WGS sequence"/>
</dbReference>
<gene>
    <name evidence="1" type="ORF">N7496_000075</name>
</gene>
<dbReference type="Gene3D" id="2.80.10.50">
    <property type="match status" value="1"/>
</dbReference>
<comment type="caution">
    <text evidence="1">The sequence shown here is derived from an EMBL/GenBank/DDBJ whole genome shotgun (WGS) entry which is preliminary data.</text>
</comment>
<reference evidence="1" key="1">
    <citation type="submission" date="2022-11" db="EMBL/GenBank/DDBJ databases">
        <authorList>
            <person name="Petersen C."/>
        </authorList>
    </citation>
    <scope>NUCLEOTIDE SEQUENCE</scope>
    <source>
        <strain evidence="1">IBT 29864</strain>
    </source>
</reference>
<dbReference type="GeneID" id="81432183"/>
<reference evidence="1" key="2">
    <citation type="journal article" date="2023" name="IMA Fungus">
        <title>Comparative genomic study of the Penicillium genus elucidates a diverse pangenome and 15 lateral gene transfer events.</title>
        <authorList>
            <person name="Petersen C."/>
            <person name="Sorensen T."/>
            <person name="Nielsen M.R."/>
            <person name="Sondergaard T.E."/>
            <person name="Sorensen J.L."/>
            <person name="Fitzpatrick D.A."/>
            <person name="Frisvad J.C."/>
            <person name="Nielsen K.L."/>
        </authorList>
    </citation>
    <scope>NUCLEOTIDE SEQUENCE</scope>
    <source>
        <strain evidence="1">IBT 29864</strain>
    </source>
</reference>
<dbReference type="OrthoDB" id="5289641at2759"/>
<accession>A0A9W9VT96</accession>
<proteinExistence type="predicted"/>